<feature type="signal peptide" evidence="6">
    <location>
        <begin position="1"/>
        <end position="17"/>
    </location>
</feature>
<evidence type="ECO:0000256" key="2">
    <source>
        <dbReference type="ARBA" id="ARBA00004613"/>
    </source>
</evidence>
<dbReference type="GO" id="GO:0008810">
    <property type="term" value="F:cellulase activity"/>
    <property type="evidence" value="ECO:0007669"/>
    <property type="project" value="UniProtKB-UniRule"/>
</dbReference>
<dbReference type="Gene3D" id="2.70.50.70">
    <property type="match status" value="1"/>
</dbReference>
<reference evidence="8 9" key="1">
    <citation type="submission" date="2019-06" db="EMBL/GenBank/DDBJ databases">
        <authorList>
            <person name="Palmer J.M."/>
        </authorList>
    </citation>
    <scope>NUCLEOTIDE SEQUENCE [LARGE SCALE GENOMIC DNA]</scope>
    <source>
        <strain evidence="8 9">TWF106</strain>
    </source>
</reference>
<organism evidence="8 9">
    <name type="scientific">Orbilia oligospora</name>
    <name type="common">Nematode-trapping fungus</name>
    <name type="synonym">Arthrobotrys oligospora</name>
    <dbReference type="NCBI Taxonomy" id="2813651"/>
    <lineage>
        <taxon>Eukaryota</taxon>
        <taxon>Fungi</taxon>
        <taxon>Dikarya</taxon>
        <taxon>Ascomycota</taxon>
        <taxon>Pezizomycotina</taxon>
        <taxon>Orbiliomycetes</taxon>
        <taxon>Orbiliales</taxon>
        <taxon>Orbiliaceae</taxon>
        <taxon>Orbilia</taxon>
    </lineage>
</organism>
<feature type="chain" id="PRO_5028805924" description="AA9 family lytic polysaccharide monooxygenase" evidence="6">
    <location>
        <begin position="18"/>
        <end position="342"/>
    </location>
</feature>
<protein>
    <recommendedName>
        <fullName evidence="5">AA9 family lytic polysaccharide monooxygenase</fullName>
        <ecNumber evidence="5">1.14.99.56</ecNumber>
    </recommendedName>
    <alternativeName>
        <fullName evidence="5">Endo-beta-1,4-glucanase</fullName>
    </alternativeName>
    <alternativeName>
        <fullName evidence="5">Glycosyl hydrolase 61 family protein</fullName>
    </alternativeName>
</protein>
<keyword evidence="3 5" id="KW-0964">Secreted</keyword>
<comment type="cofactor">
    <cofactor evidence="1">
        <name>Cu(2+)</name>
        <dbReference type="ChEBI" id="CHEBI:29036"/>
    </cofactor>
</comment>
<dbReference type="EC" id="1.14.99.56" evidence="5"/>
<dbReference type="GO" id="GO:0030245">
    <property type="term" value="P:cellulose catabolic process"/>
    <property type="evidence" value="ECO:0007669"/>
    <property type="project" value="UniProtKB-UniRule"/>
</dbReference>
<feature type="domain" description="Auxiliary Activity family 9 catalytic" evidence="7">
    <location>
        <begin position="18"/>
        <end position="226"/>
    </location>
</feature>
<gene>
    <name evidence="8" type="ORF">TWF106_008591</name>
</gene>
<keyword evidence="6" id="KW-0732">Signal</keyword>
<dbReference type="PANTHER" id="PTHR33353:SF2">
    <property type="entry name" value="ENDO-BETA-1,4-GLUCANASE D"/>
    <property type="match status" value="1"/>
</dbReference>
<dbReference type="AlphaFoldDB" id="A0A7C8UJG4"/>
<keyword evidence="5" id="KW-0624">Polysaccharide degradation</keyword>
<comment type="subcellular location">
    <subcellularLocation>
        <location evidence="2 5">Secreted</location>
    </subcellularLocation>
</comment>
<comment type="function">
    <text evidence="5">Lytic polysaccharide monooxygenase (LMPO) that depolymerizes crystalline and amorphous polysaccharides via the oxidation of scissile alpha- or beta-(1-4)-glycosidic bonds, yielding C1 and/or C4 oxidation products. Catalysis by LPMOs requires the reduction of the active-site copper from Cu(II) to Cu(I) by a reducing agent and H(2)O(2) or O(2) as a cosubstrate.</text>
</comment>
<evidence type="ECO:0000313" key="9">
    <source>
        <dbReference type="Proteomes" id="UP000472727"/>
    </source>
</evidence>
<proteinExistence type="predicted"/>
<evidence type="ECO:0000256" key="4">
    <source>
        <dbReference type="ARBA" id="ARBA00023157"/>
    </source>
</evidence>
<dbReference type="GO" id="GO:0005576">
    <property type="term" value="C:extracellular region"/>
    <property type="evidence" value="ECO:0007669"/>
    <property type="project" value="UniProtKB-SubCell"/>
</dbReference>
<sequence>MKIGIFLVAALAGIAEAHYTFDKLLVNGEISKSWQYIRENTRDEKYMPTKFYNSFGTTPLDTDFRCNQGANSNAHKTSTIEVAPGDKIGFRLAYGARMAHPGPAQVYMSKAPGRAVDYMGDGDWFKVYQATTCGSMSDGLQDTDWCTWNKTTLEFTLPKNIPPGEYLIRPEHIGLHGAFGGHAEFYYVCAQVKVTGNGNGTPGPMVKIPGVYTNEEPALRFSIWSHKPYNPLYPGPPVWDDKSSAGAVSVSSTISSTTLLSTTPRVIATTLATRPTTDYVTIPVVATTTTRTVANKPATTTSATSVLALPVTTTQGAKPTRKCGGRWRSRYHGRKGKYTNRV</sequence>
<keyword evidence="5" id="KW-0119">Carbohydrate metabolism</keyword>
<dbReference type="PANTHER" id="PTHR33353">
    <property type="entry name" value="PUTATIVE (AFU_ORTHOLOGUE AFUA_1G12560)-RELATED"/>
    <property type="match status" value="1"/>
</dbReference>
<name>A0A7C8UJG4_ORBOL</name>
<evidence type="ECO:0000259" key="7">
    <source>
        <dbReference type="Pfam" id="PF03443"/>
    </source>
</evidence>
<comment type="caution">
    <text evidence="8">The sequence shown here is derived from an EMBL/GenBank/DDBJ whole genome shotgun (WGS) entry which is preliminary data.</text>
</comment>
<evidence type="ECO:0000256" key="1">
    <source>
        <dbReference type="ARBA" id="ARBA00001973"/>
    </source>
</evidence>
<evidence type="ECO:0000313" key="8">
    <source>
        <dbReference type="EMBL" id="KAF3215904.1"/>
    </source>
</evidence>
<dbReference type="CDD" id="cd21175">
    <property type="entry name" value="LPMO_AA9"/>
    <property type="match status" value="1"/>
</dbReference>
<dbReference type="InterPro" id="IPR049892">
    <property type="entry name" value="AA9"/>
</dbReference>
<evidence type="ECO:0000256" key="6">
    <source>
        <dbReference type="SAM" id="SignalP"/>
    </source>
</evidence>
<keyword evidence="5" id="KW-0136">Cellulose degradation</keyword>
<keyword evidence="4 5" id="KW-1015">Disulfide bond</keyword>
<comment type="domain">
    <text evidence="5">Has a modular structure: an endo-beta-1,4-glucanase catalytic module at the N-terminus, a linker rich in serines and threonines, and a C-terminal carbohydrate-binding module (CBM).</text>
</comment>
<accession>A0A7C8UJG4</accession>
<evidence type="ECO:0000256" key="5">
    <source>
        <dbReference type="RuleBase" id="RU368122"/>
    </source>
</evidence>
<dbReference type="Pfam" id="PF03443">
    <property type="entry name" value="AA9"/>
    <property type="match status" value="1"/>
</dbReference>
<dbReference type="EMBL" id="WIWS01000052">
    <property type="protein sequence ID" value="KAF3215904.1"/>
    <property type="molecule type" value="Genomic_DNA"/>
</dbReference>
<dbReference type="GO" id="GO:0030248">
    <property type="term" value="F:cellulose binding"/>
    <property type="evidence" value="ECO:0007669"/>
    <property type="project" value="UniProtKB-UniRule"/>
</dbReference>
<dbReference type="InterPro" id="IPR005103">
    <property type="entry name" value="AA9_LPMO"/>
</dbReference>
<evidence type="ECO:0000256" key="3">
    <source>
        <dbReference type="ARBA" id="ARBA00022525"/>
    </source>
</evidence>
<dbReference type="Proteomes" id="UP000472727">
    <property type="component" value="Unassembled WGS sequence"/>
</dbReference>
<comment type="catalytic activity">
    <reaction evidence="5">
        <text>[(1-&gt;4)-beta-D-glucosyl]n+m + reduced acceptor + O2 = 4-dehydro-beta-D-glucosyl-[(1-&gt;4)-beta-D-glucosyl]n-1 + [(1-&gt;4)-beta-D-glucosyl]m + acceptor + H2O.</text>
        <dbReference type="EC" id="1.14.99.56"/>
    </reaction>
</comment>